<dbReference type="PANTHER" id="PTHR46599">
    <property type="entry name" value="PIGGYBAC TRANSPOSABLE ELEMENT-DERIVED PROTEIN 4"/>
    <property type="match status" value="1"/>
</dbReference>
<feature type="domain" description="PiggyBac transposable element-derived protein" evidence="2">
    <location>
        <begin position="97"/>
        <end position="274"/>
    </location>
</feature>
<dbReference type="AlphaFoldDB" id="A0A0N4XD96"/>
<evidence type="ECO:0000313" key="4">
    <source>
        <dbReference type="Proteomes" id="UP000271162"/>
    </source>
</evidence>
<dbReference type="Proteomes" id="UP000271162">
    <property type="component" value="Unassembled WGS sequence"/>
</dbReference>
<protein>
    <submittedName>
        <fullName evidence="5">PiggyBac transposable element-derived protein 4 (inferred by orthology to a human protein)</fullName>
    </submittedName>
</protein>
<dbReference type="WBParaSite" id="NBR_0000048001-mRNA-1">
    <property type="protein sequence ID" value="NBR_0000048001-mRNA-1"/>
    <property type="gene ID" value="NBR_0000048001"/>
</dbReference>
<evidence type="ECO:0000313" key="5">
    <source>
        <dbReference type="WBParaSite" id="NBR_0000048001-mRNA-1"/>
    </source>
</evidence>
<keyword evidence="4" id="KW-1185">Reference proteome</keyword>
<organism evidence="5">
    <name type="scientific">Nippostrongylus brasiliensis</name>
    <name type="common">Rat hookworm</name>
    <dbReference type="NCBI Taxonomy" id="27835"/>
    <lineage>
        <taxon>Eukaryota</taxon>
        <taxon>Metazoa</taxon>
        <taxon>Ecdysozoa</taxon>
        <taxon>Nematoda</taxon>
        <taxon>Chromadorea</taxon>
        <taxon>Rhabditida</taxon>
        <taxon>Rhabditina</taxon>
        <taxon>Rhabditomorpha</taxon>
        <taxon>Strongyloidea</taxon>
        <taxon>Heligmosomidae</taxon>
        <taxon>Nippostrongylus</taxon>
    </lineage>
</organism>
<dbReference type="EMBL" id="UYSL01000209">
    <property type="protein sequence ID" value="VDL63154.1"/>
    <property type="molecule type" value="Genomic_DNA"/>
</dbReference>
<proteinExistence type="predicted"/>
<evidence type="ECO:0000259" key="2">
    <source>
        <dbReference type="Pfam" id="PF13843"/>
    </source>
</evidence>
<dbReference type="Pfam" id="PF13843">
    <property type="entry name" value="DDE_Tnp_1_7"/>
    <property type="match status" value="1"/>
</dbReference>
<feature type="compositionally biased region" description="Acidic residues" evidence="1">
    <location>
        <begin position="47"/>
        <end position="63"/>
    </location>
</feature>
<dbReference type="InterPro" id="IPR029526">
    <property type="entry name" value="PGBD"/>
</dbReference>
<accession>A0A0N4XD96</accession>
<gene>
    <name evidence="3" type="ORF">NBR_LOCUS481</name>
</gene>
<feature type="compositionally biased region" description="Acidic residues" evidence="1">
    <location>
        <begin position="21"/>
        <end position="35"/>
    </location>
</feature>
<evidence type="ECO:0000256" key="1">
    <source>
        <dbReference type="SAM" id="MobiDB-lite"/>
    </source>
</evidence>
<dbReference type="STRING" id="27835.A0A0N4XD96"/>
<dbReference type="PANTHER" id="PTHR46599:SF3">
    <property type="entry name" value="PIGGYBAC TRANSPOSABLE ELEMENT-DERIVED PROTEIN 4"/>
    <property type="match status" value="1"/>
</dbReference>
<feature type="region of interest" description="Disordered" evidence="1">
    <location>
        <begin position="21"/>
        <end position="68"/>
    </location>
</feature>
<sequence>MNSSVNLEDYFGRLLVDSDVELPDSPFDDDDDNDDVIPHGGITSTIETEDSSDEDDEGNDGDADSWSTSVEVRNQLPFTDDHCGWHDDAMAASSASECYSLFVDTILDHVVVETNRYGRQKNQVWKEVDEAEFKVFVALCLRMGYVKLPELRNYWCTSGDFGDTPICAKYMSRFRFEEILSHIHLNDNSRNTHDDRLFKARPVIEIFNSICGKLFRPSRKICIDESIVPFRGRIIFRQYIPNKRHRYGIKVFKLCAEGGYTWRIQVYAGKDPTRQGPVAQSAAQ</sequence>
<reference evidence="3 4" key="2">
    <citation type="submission" date="2018-11" db="EMBL/GenBank/DDBJ databases">
        <authorList>
            <consortium name="Pathogen Informatics"/>
        </authorList>
    </citation>
    <scope>NUCLEOTIDE SEQUENCE [LARGE SCALE GENOMIC DNA]</scope>
</reference>
<reference evidence="5" key="1">
    <citation type="submission" date="2017-02" db="UniProtKB">
        <authorList>
            <consortium name="WormBaseParasite"/>
        </authorList>
    </citation>
    <scope>IDENTIFICATION</scope>
</reference>
<dbReference type="OMA" id="RELCIDE"/>
<evidence type="ECO:0000313" key="3">
    <source>
        <dbReference type="EMBL" id="VDL63154.1"/>
    </source>
</evidence>
<name>A0A0N4XD96_NIPBR</name>